<evidence type="ECO:0000256" key="3">
    <source>
        <dbReference type="SAM" id="Coils"/>
    </source>
</evidence>
<feature type="coiled-coil region" evidence="3">
    <location>
        <begin position="12"/>
        <end position="39"/>
    </location>
</feature>
<protein>
    <recommendedName>
        <fullName evidence="2">Nucleoid-associated protein Sgly_0162</fullName>
    </recommendedName>
</protein>
<comment type="function">
    <text evidence="2">Binds to DNA and alters its conformation. May be involved in regulation of gene expression, nucleoid organization and DNA protection.</text>
</comment>
<reference evidence="5" key="2">
    <citation type="submission" date="2011-02" db="EMBL/GenBank/DDBJ databases">
        <title>The complete genome of Syntrophobotulus glycolicus DSM 8271.</title>
        <authorList>
            <person name="Lucas S."/>
            <person name="Copeland A."/>
            <person name="Lapidus A."/>
            <person name="Bruce D."/>
            <person name="Goodwin L."/>
            <person name="Pitluck S."/>
            <person name="Kyrpides N."/>
            <person name="Mavromatis K."/>
            <person name="Pagani I."/>
            <person name="Ivanova N."/>
            <person name="Mikhailova N."/>
            <person name="Chertkov O."/>
            <person name="Held B."/>
            <person name="Detter J.C."/>
            <person name="Tapia R."/>
            <person name="Han C."/>
            <person name="Land M."/>
            <person name="Hauser L."/>
            <person name="Markowitz V."/>
            <person name="Cheng J.-F."/>
            <person name="Hugenholtz P."/>
            <person name="Woyke T."/>
            <person name="Wu D."/>
            <person name="Spring S."/>
            <person name="Schroeder M."/>
            <person name="Brambilla E."/>
            <person name="Klenk H.-P."/>
            <person name="Eisen J.A."/>
        </authorList>
    </citation>
    <scope>NUCLEOTIDE SEQUENCE [LARGE SCALE GENOMIC DNA]</scope>
    <source>
        <strain evidence="5">DSM 8271 / FlGlyR</strain>
    </source>
</reference>
<dbReference type="AlphaFoldDB" id="F0SVQ7"/>
<gene>
    <name evidence="4" type="ordered locus">Sgly_0162</name>
</gene>
<dbReference type="Gene3D" id="3.30.1310.10">
    <property type="entry name" value="Nucleoid-associated protein YbaB-like domain"/>
    <property type="match status" value="1"/>
</dbReference>
<dbReference type="STRING" id="645991.Sgly_0162"/>
<dbReference type="GO" id="GO:0005829">
    <property type="term" value="C:cytosol"/>
    <property type="evidence" value="ECO:0007669"/>
    <property type="project" value="TreeGrafter"/>
</dbReference>
<comment type="subunit">
    <text evidence="2">Homodimer.</text>
</comment>
<dbReference type="PANTHER" id="PTHR33449:SF1">
    <property type="entry name" value="NUCLEOID-ASSOCIATED PROTEIN YBAB"/>
    <property type="match status" value="1"/>
</dbReference>
<evidence type="ECO:0000256" key="1">
    <source>
        <dbReference type="ARBA" id="ARBA00023125"/>
    </source>
</evidence>
<dbReference type="HAMAP" id="MF_00274">
    <property type="entry name" value="DNA_YbaB_EbfC"/>
    <property type="match status" value="1"/>
</dbReference>
<dbReference type="OrthoDB" id="9795263at2"/>
<dbReference type="RefSeq" id="WP_013623404.1">
    <property type="nucleotide sequence ID" value="NC_015172.1"/>
</dbReference>
<dbReference type="EMBL" id="CP002547">
    <property type="protein sequence ID" value="ADY54533.1"/>
    <property type="molecule type" value="Genomic_DNA"/>
</dbReference>
<dbReference type="HOGENOM" id="CLU_140930_1_0_9"/>
<keyword evidence="1 2" id="KW-0238">DNA-binding</keyword>
<dbReference type="PANTHER" id="PTHR33449">
    <property type="entry name" value="NUCLEOID-ASSOCIATED PROTEIN YBAB"/>
    <property type="match status" value="1"/>
</dbReference>
<dbReference type="KEGG" id="sgy:Sgly_0162"/>
<dbReference type="Proteomes" id="UP000007488">
    <property type="component" value="Chromosome"/>
</dbReference>
<dbReference type="InterPro" id="IPR004401">
    <property type="entry name" value="YbaB/EbfC"/>
</dbReference>
<proteinExistence type="inferred from homology"/>
<evidence type="ECO:0000313" key="5">
    <source>
        <dbReference type="Proteomes" id="UP000007488"/>
    </source>
</evidence>
<reference evidence="4 5" key="1">
    <citation type="journal article" date="2011" name="Stand. Genomic Sci.">
        <title>Complete genome sequence of Syntrophobotulus glycolicus type strain (FlGlyR).</title>
        <authorList>
            <person name="Han C."/>
            <person name="Mwirichia R."/>
            <person name="Chertkov O."/>
            <person name="Held B."/>
            <person name="Lapidus A."/>
            <person name="Nolan M."/>
            <person name="Lucas S."/>
            <person name="Hammon N."/>
            <person name="Deshpande S."/>
            <person name="Cheng J.F."/>
            <person name="Tapia R."/>
            <person name="Goodwin L."/>
            <person name="Pitluck S."/>
            <person name="Huntemann M."/>
            <person name="Liolios K."/>
            <person name="Ivanova N."/>
            <person name="Pagani I."/>
            <person name="Mavromatis K."/>
            <person name="Ovchinikova G."/>
            <person name="Pati A."/>
            <person name="Chen A."/>
            <person name="Palaniappan K."/>
            <person name="Land M."/>
            <person name="Hauser L."/>
            <person name="Brambilla E.M."/>
            <person name="Rohde M."/>
            <person name="Spring S."/>
            <person name="Sikorski J."/>
            <person name="Goker M."/>
            <person name="Woyke T."/>
            <person name="Bristow J."/>
            <person name="Eisen J.A."/>
            <person name="Markowitz V."/>
            <person name="Hugenholtz P."/>
            <person name="Kyrpides N.C."/>
            <person name="Klenk H.P."/>
            <person name="Detter J.C."/>
        </authorList>
    </citation>
    <scope>NUCLEOTIDE SEQUENCE [LARGE SCALE GENOMIC DNA]</scope>
    <source>
        <strain evidence="5">DSM 8271 / FlGlyR</strain>
    </source>
</reference>
<evidence type="ECO:0000256" key="2">
    <source>
        <dbReference type="HAMAP-Rule" id="MF_00274"/>
    </source>
</evidence>
<evidence type="ECO:0000313" key="4">
    <source>
        <dbReference type="EMBL" id="ADY54533.1"/>
    </source>
</evidence>
<dbReference type="NCBIfam" id="TIGR00103">
    <property type="entry name" value="DNA_YbaB_EbfC"/>
    <property type="match status" value="1"/>
</dbReference>
<dbReference type="Pfam" id="PF02575">
    <property type="entry name" value="YbaB_DNA_bd"/>
    <property type="match status" value="1"/>
</dbReference>
<comment type="subcellular location">
    <subcellularLocation>
        <location evidence="2">Cytoplasm</location>
        <location evidence="2">Nucleoid</location>
    </subcellularLocation>
</comment>
<organism evidence="4 5">
    <name type="scientific">Syntrophobotulus glycolicus (strain DSM 8271 / FlGlyR)</name>
    <dbReference type="NCBI Taxonomy" id="645991"/>
    <lineage>
        <taxon>Bacteria</taxon>
        <taxon>Bacillati</taxon>
        <taxon>Bacillota</taxon>
        <taxon>Clostridia</taxon>
        <taxon>Eubacteriales</taxon>
        <taxon>Desulfitobacteriaceae</taxon>
        <taxon>Syntrophobotulus</taxon>
    </lineage>
</organism>
<dbReference type="InterPro" id="IPR036894">
    <property type="entry name" value="YbaB-like_sf"/>
</dbReference>
<name>F0SVQ7_SYNGF</name>
<keyword evidence="2" id="KW-0963">Cytoplasm</keyword>
<keyword evidence="5" id="KW-1185">Reference proteome</keyword>
<dbReference type="SUPFAM" id="SSF82607">
    <property type="entry name" value="YbaB-like"/>
    <property type="match status" value="1"/>
</dbReference>
<keyword evidence="3" id="KW-0175">Coiled coil</keyword>
<comment type="similarity">
    <text evidence="2">Belongs to the YbaB/EbfC family.</text>
</comment>
<dbReference type="eggNOG" id="COG0718">
    <property type="taxonomic scope" value="Bacteria"/>
</dbReference>
<accession>F0SVQ7</accession>
<dbReference type="PIRSF" id="PIRSF004555">
    <property type="entry name" value="UCP004555"/>
    <property type="match status" value="1"/>
</dbReference>
<dbReference type="GO" id="GO:0003677">
    <property type="term" value="F:DNA binding"/>
    <property type="evidence" value="ECO:0007669"/>
    <property type="project" value="UniProtKB-UniRule"/>
</dbReference>
<dbReference type="GO" id="GO:0043590">
    <property type="term" value="C:bacterial nucleoid"/>
    <property type="evidence" value="ECO:0007669"/>
    <property type="project" value="UniProtKB-UniRule"/>
</dbReference>
<sequence length="111" mass="11854">MAFKPPGGMGNMNQMLKQAQKLQQDMLKAKEELGDKTVQASSGGGAVEVVVSGDLEVKELKIKPEAVDPDDVEMLEDLIKAAVNQGIRNAQNMAEQEMGKLTGGLNIPGLF</sequence>